<evidence type="ECO:0000256" key="1">
    <source>
        <dbReference type="SAM" id="MobiDB-lite"/>
    </source>
</evidence>
<protein>
    <submittedName>
        <fullName evidence="2">Uncharacterized protein</fullName>
    </submittedName>
</protein>
<dbReference type="VEuPathDB" id="VectorBase:AATE015103"/>
<accession>A0A182JBR1</accession>
<feature type="compositionally biased region" description="Basic and acidic residues" evidence="1">
    <location>
        <begin position="407"/>
        <end position="417"/>
    </location>
</feature>
<feature type="compositionally biased region" description="Low complexity" evidence="1">
    <location>
        <begin position="392"/>
        <end position="406"/>
    </location>
</feature>
<dbReference type="EnsemblMetazoa" id="AATE015103-RA">
    <property type="protein sequence ID" value="AATE015103-PA.1"/>
    <property type="gene ID" value="AATE015103"/>
</dbReference>
<sequence>MVQHADHARALVVADLVEDLVDLGRVPDRYLDRVRVAQAVQLERVRVHVGDELRPDVVAREQVVHAQELHERRVALVQPQVRPPFHRDEIAEPLVRDLVPHGQRDRLLADEGRVLRVDQHERLASYSPTTTATRYVDMMGVRSKCSTRSPSLPSVSSRTGMFESATRSFGTFSVMSKVAFRAGSSQQGKQRRASVASNCVTPAYRSSPAAVKYLLRSPVNSTASEASPVGISVPNTRQAVSWPASNCMSLESNVVPPNVTDAFRIFKSSAFNVMRSVGLDGGVTLEGESRQVGLQGKLVVHREHVGRQALELGLAGGRHVGFAWFGHVTAGAAAAGDGAPLQIIAWQMHGRTEHCHCLIATNKQQGSREGSGPVLAGTAVVHRHYGVDDGTAAAAAPGADRNSGAADFKRRGGEMRRLSPRGAGDGAYGRREGTFFSQRYRPPRCYWSCWLW</sequence>
<reference evidence="2" key="1">
    <citation type="submission" date="2022-08" db="UniProtKB">
        <authorList>
            <consortium name="EnsemblMetazoa"/>
        </authorList>
    </citation>
    <scope>IDENTIFICATION</scope>
    <source>
        <strain evidence="2">EBRO</strain>
    </source>
</reference>
<organism evidence="2">
    <name type="scientific">Anopheles atroparvus</name>
    <name type="common">European mosquito</name>
    <dbReference type="NCBI Taxonomy" id="41427"/>
    <lineage>
        <taxon>Eukaryota</taxon>
        <taxon>Metazoa</taxon>
        <taxon>Ecdysozoa</taxon>
        <taxon>Arthropoda</taxon>
        <taxon>Hexapoda</taxon>
        <taxon>Insecta</taxon>
        <taxon>Pterygota</taxon>
        <taxon>Neoptera</taxon>
        <taxon>Endopterygota</taxon>
        <taxon>Diptera</taxon>
        <taxon>Nematocera</taxon>
        <taxon>Culicoidea</taxon>
        <taxon>Culicidae</taxon>
        <taxon>Anophelinae</taxon>
        <taxon>Anopheles</taxon>
    </lineage>
</organism>
<dbReference type="AlphaFoldDB" id="A0A182JBR1"/>
<name>A0A182JBR1_ANOAO</name>
<proteinExistence type="predicted"/>
<evidence type="ECO:0000313" key="2">
    <source>
        <dbReference type="EnsemblMetazoa" id="AATE015103-PA.1"/>
    </source>
</evidence>
<feature type="region of interest" description="Disordered" evidence="1">
    <location>
        <begin position="392"/>
        <end position="426"/>
    </location>
</feature>